<evidence type="ECO:0000313" key="3">
    <source>
        <dbReference type="Proteomes" id="UP001159405"/>
    </source>
</evidence>
<evidence type="ECO:0000313" key="2">
    <source>
        <dbReference type="EMBL" id="CAH3131236.1"/>
    </source>
</evidence>
<evidence type="ECO:0000256" key="1">
    <source>
        <dbReference type="SAM" id="MobiDB-lite"/>
    </source>
</evidence>
<comment type="caution">
    <text evidence="2">The sequence shown here is derived from an EMBL/GenBank/DDBJ whole genome shotgun (WGS) entry which is preliminary data.</text>
</comment>
<accession>A0ABN8P2W0</accession>
<name>A0ABN8P2W0_9CNID</name>
<feature type="compositionally biased region" description="Pro residues" evidence="1">
    <location>
        <begin position="84"/>
        <end position="96"/>
    </location>
</feature>
<gene>
    <name evidence="2" type="ORF">PLOB_00034994</name>
</gene>
<dbReference type="EMBL" id="CALNXK010000049">
    <property type="protein sequence ID" value="CAH3131236.1"/>
    <property type="molecule type" value="Genomic_DNA"/>
</dbReference>
<protein>
    <recommendedName>
        <fullName evidence="4">Secreted protein</fullName>
    </recommendedName>
</protein>
<sequence length="112" mass="12766">MNPSLSRAITTIFFVLLLVAHISAYLSLIGRLAYCRRASESSNVNDATSRERVRRFGIWWPRPSHPSQRECNTYRNILCNAPTIPPSTPLPLPPSLPSSRKRSQFRKKVMTL</sequence>
<reference evidence="2 3" key="1">
    <citation type="submission" date="2022-05" db="EMBL/GenBank/DDBJ databases">
        <authorList>
            <consortium name="Genoscope - CEA"/>
            <person name="William W."/>
        </authorList>
    </citation>
    <scope>NUCLEOTIDE SEQUENCE [LARGE SCALE GENOMIC DNA]</scope>
</reference>
<evidence type="ECO:0008006" key="4">
    <source>
        <dbReference type="Google" id="ProtNLM"/>
    </source>
</evidence>
<dbReference type="Proteomes" id="UP001159405">
    <property type="component" value="Unassembled WGS sequence"/>
</dbReference>
<feature type="region of interest" description="Disordered" evidence="1">
    <location>
        <begin position="84"/>
        <end position="112"/>
    </location>
</feature>
<proteinExistence type="predicted"/>
<organism evidence="2 3">
    <name type="scientific">Porites lobata</name>
    <dbReference type="NCBI Taxonomy" id="104759"/>
    <lineage>
        <taxon>Eukaryota</taxon>
        <taxon>Metazoa</taxon>
        <taxon>Cnidaria</taxon>
        <taxon>Anthozoa</taxon>
        <taxon>Hexacorallia</taxon>
        <taxon>Scleractinia</taxon>
        <taxon>Fungiina</taxon>
        <taxon>Poritidae</taxon>
        <taxon>Porites</taxon>
    </lineage>
</organism>
<keyword evidence="3" id="KW-1185">Reference proteome</keyword>
<feature type="compositionally biased region" description="Basic residues" evidence="1">
    <location>
        <begin position="99"/>
        <end position="112"/>
    </location>
</feature>